<accession>L8HGE4</accession>
<dbReference type="SMART" id="SM00710">
    <property type="entry name" value="PbH1"/>
    <property type="match status" value="9"/>
</dbReference>
<protein>
    <recommendedName>
        <fullName evidence="6">Right handed beta helix domain-containing protein</fullName>
    </recommendedName>
</protein>
<organism evidence="4 5">
    <name type="scientific">Acanthamoeba castellanii (strain ATCC 30010 / Neff)</name>
    <dbReference type="NCBI Taxonomy" id="1257118"/>
    <lineage>
        <taxon>Eukaryota</taxon>
        <taxon>Amoebozoa</taxon>
        <taxon>Discosea</taxon>
        <taxon>Longamoebia</taxon>
        <taxon>Centramoebida</taxon>
        <taxon>Acanthamoebidae</taxon>
        <taxon>Acanthamoeba</taxon>
    </lineage>
</organism>
<name>L8HGE4_ACACF</name>
<keyword evidence="5" id="KW-1185">Reference proteome</keyword>
<dbReference type="PANTHER" id="PTHR11319:SF35">
    <property type="entry name" value="OUTER MEMBRANE PROTEIN PMPC-RELATED"/>
    <property type="match status" value="1"/>
</dbReference>
<reference evidence="4 5" key="1">
    <citation type="journal article" date="2013" name="Genome Biol.">
        <title>Genome of Acanthamoeba castellanii highlights extensive lateral gene transfer and early evolution of tyrosine kinase signaling.</title>
        <authorList>
            <person name="Clarke M."/>
            <person name="Lohan A.J."/>
            <person name="Liu B."/>
            <person name="Lagkouvardos I."/>
            <person name="Roy S."/>
            <person name="Zafar N."/>
            <person name="Bertelli C."/>
            <person name="Schilde C."/>
            <person name="Kianianmomeni A."/>
            <person name="Burglin T.R."/>
            <person name="Frech C."/>
            <person name="Turcotte B."/>
            <person name="Kopec K.O."/>
            <person name="Synnott J.M."/>
            <person name="Choo C."/>
            <person name="Paponov I."/>
            <person name="Finkler A."/>
            <person name="Soon Heng Tan C."/>
            <person name="Hutchins A.P."/>
            <person name="Weinmeier T."/>
            <person name="Rattei T."/>
            <person name="Chu J.S."/>
            <person name="Gimenez G."/>
            <person name="Irimia M."/>
            <person name="Rigden D.J."/>
            <person name="Fitzpatrick D.A."/>
            <person name="Lorenzo-Morales J."/>
            <person name="Bateman A."/>
            <person name="Chiu C.H."/>
            <person name="Tang P."/>
            <person name="Hegemann P."/>
            <person name="Fromm H."/>
            <person name="Raoult D."/>
            <person name="Greub G."/>
            <person name="Miranda-Saavedra D."/>
            <person name="Chen N."/>
            <person name="Nash P."/>
            <person name="Ginger M.L."/>
            <person name="Horn M."/>
            <person name="Schaap P."/>
            <person name="Caler L."/>
            <person name="Loftus B."/>
        </authorList>
    </citation>
    <scope>NUCLEOTIDE SEQUENCE [LARGE SCALE GENOMIC DNA]</scope>
    <source>
        <strain evidence="4 5">Neff</strain>
    </source>
</reference>
<keyword evidence="2" id="KW-1133">Transmembrane helix</keyword>
<evidence type="ECO:0000256" key="3">
    <source>
        <dbReference type="SAM" id="SignalP"/>
    </source>
</evidence>
<dbReference type="KEGG" id="acan:ACA1_023110"/>
<feature type="compositionally biased region" description="Acidic residues" evidence="1">
    <location>
        <begin position="907"/>
        <end position="927"/>
    </location>
</feature>
<feature type="region of interest" description="Disordered" evidence="1">
    <location>
        <begin position="882"/>
        <end position="942"/>
    </location>
</feature>
<feature type="transmembrane region" description="Helical" evidence="2">
    <location>
        <begin position="773"/>
        <end position="792"/>
    </location>
</feature>
<dbReference type="Gene3D" id="2.160.20.10">
    <property type="entry name" value="Single-stranded right-handed beta-helix, Pectin lyase-like"/>
    <property type="match status" value="1"/>
</dbReference>
<dbReference type="VEuPathDB" id="AmoebaDB:ACA1_023110"/>
<sequence length="963" mass="104847">MHALLVLCLLLVPSAYGSTATTFFYNKTNATLVLDYYSNAFGSFTQSPPSQVGPYSSGNWSMSGSLVHNLGWMEYDVYWKSPTFQGCVDVSYLWDLVFGVCNSGFATCADQVGELAVLSYGLNLTVAGNAFYRNEGGIEVQYLEAMPVCALAFLNNTFVDNRGTAVTLTIADLPHSSVLFRNNIITGSTALLLGAVLSLQLDGDLDFANNRIAFNDGSVALTIDGKNVTARIADNVFLSNRASGLQVDSSVSPFNLLLRGNTFANNTAGRNTYYSGGALLWIAGAVKAVFEANLFLGNSATQDGGAVSITQSCLGNATNSFFFNNDLFQDNRVSSGMGGAASITSCPDIAVFMSGFNSDSSMVYNRTWDYRTHAGFQNVSFQRNEARCAQCQGGALHLVFGTVTAKHCRFSENQAGSGGAITVEGESTSLSIHKSVFTRNRASAQGGDVDFESGGTFLLHNVSTEVEDRTIPCRSVYLDLESSPFVIQAMPWGKVWALSLLKTCLRCASGLYAVAGANLRGLELRNTSCLPCPGAADCSRGGADVYTRPGFWCAPTSRSPANVLECRTCPDGYCETNEPKPWHLACVSNRRGTLCGECRAGHGEAFGSEDCVPNTNCVPASGWMLPALLGIGMCYVMLVLWLPVNHHPLWKSITYFMQTAPLVSSPNNVLMRVPWDGALRLFRAGYVTCYAEWQYPLFVLLGGFLVPFPLLLVLLRRWLSSRQRRLGSSAAGWAVLHVLEGPYARGRTWWESVGMLRRLALLAVATFVPDPMWRALGLAAGCFVVLLSHAYLRPYADRYYGWAETLFLCDLTLVAGLQIPQATFAGLGEPFDGAAAEAVSYLQEALALLPLVFCAYVLVRLYGPPLLDWLWRKRCTVFRGGEDTRQDDTDAGDREGRNKPHRLHSADDDEEDRLLSAEAEDAEEEDEGLMHYTNEDSPSLAKQTELQVGRFSQFLDAPSEQAQ</sequence>
<dbReference type="Proteomes" id="UP000011083">
    <property type="component" value="Unassembled WGS sequence"/>
</dbReference>
<dbReference type="PANTHER" id="PTHR11319">
    <property type="entry name" value="G PROTEIN-COUPLED RECEPTOR-RELATED"/>
    <property type="match status" value="1"/>
</dbReference>
<feature type="signal peptide" evidence="3">
    <location>
        <begin position="1"/>
        <end position="17"/>
    </location>
</feature>
<feature type="transmembrane region" description="Helical" evidence="2">
    <location>
        <begin position="799"/>
        <end position="819"/>
    </location>
</feature>
<dbReference type="OrthoDB" id="5956805at2759"/>
<feature type="compositionally biased region" description="Basic and acidic residues" evidence="1">
    <location>
        <begin position="882"/>
        <end position="898"/>
    </location>
</feature>
<dbReference type="EMBL" id="KB007850">
    <property type="protein sequence ID" value="ELR23798.1"/>
    <property type="molecule type" value="Genomic_DNA"/>
</dbReference>
<dbReference type="InterPro" id="IPR012334">
    <property type="entry name" value="Pectin_lyas_fold"/>
</dbReference>
<dbReference type="AlphaFoldDB" id="L8HGE4"/>
<keyword evidence="2" id="KW-0472">Membrane</keyword>
<dbReference type="InterPro" id="IPR006626">
    <property type="entry name" value="PbH1"/>
</dbReference>
<proteinExistence type="predicted"/>
<gene>
    <name evidence="4" type="ORF">ACA1_023110</name>
</gene>
<keyword evidence="2" id="KW-0812">Transmembrane</keyword>
<evidence type="ECO:0008006" key="6">
    <source>
        <dbReference type="Google" id="ProtNLM"/>
    </source>
</evidence>
<keyword evidence="3" id="KW-0732">Signal</keyword>
<evidence type="ECO:0000256" key="1">
    <source>
        <dbReference type="SAM" id="MobiDB-lite"/>
    </source>
</evidence>
<dbReference type="GeneID" id="14924792"/>
<dbReference type="RefSeq" id="XP_004353326.1">
    <property type="nucleotide sequence ID" value="XM_004353274.1"/>
</dbReference>
<evidence type="ECO:0000313" key="5">
    <source>
        <dbReference type="Proteomes" id="UP000011083"/>
    </source>
</evidence>
<feature type="transmembrane region" description="Helical" evidence="2">
    <location>
        <begin position="695"/>
        <end position="715"/>
    </location>
</feature>
<feature type="transmembrane region" description="Helical" evidence="2">
    <location>
        <begin position="623"/>
        <end position="643"/>
    </location>
</feature>
<feature type="chain" id="PRO_5003990699" description="Right handed beta helix domain-containing protein" evidence="3">
    <location>
        <begin position="18"/>
        <end position="963"/>
    </location>
</feature>
<dbReference type="InterPro" id="IPR011050">
    <property type="entry name" value="Pectin_lyase_fold/virulence"/>
</dbReference>
<evidence type="ECO:0000313" key="4">
    <source>
        <dbReference type="EMBL" id="ELR23798.1"/>
    </source>
</evidence>
<evidence type="ECO:0000256" key="2">
    <source>
        <dbReference type="SAM" id="Phobius"/>
    </source>
</evidence>
<dbReference type="SUPFAM" id="SSF51126">
    <property type="entry name" value="Pectin lyase-like"/>
    <property type="match status" value="3"/>
</dbReference>
<feature type="transmembrane region" description="Helical" evidence="2">
    <location>
        <begin position="839"/>
        <end position="863"/>
    </location>
</feature>